<keyword evidence="5 7" id="KW-0472">Membrane</keyword>
<keyword evidence="3 7" id="KW-0812">Transmembrane</keyword>
<evidence type="ECO:0000259" key="8">
    <source>
        <dbReference type="PROSITE" id="PS50850"/>
    </source>
</evidence>
<feature type="compositionally biased region" description="Basic and acidic residues" evidence="6">
    <location>
        <begin position="1"/>
        <end position="12"/>
    </location>
</feature>
<feature type="region of interest" description="Disordered" evidence="6">
    <location>
        <begin position="1"/>
        <end position="25"/>
    </location>
</feature>
<comment type="similarity">
    <text evidence="2">Belongs to the major facilitator superfamily. TCR/Tet family.</text>
</comment>
<sequence length="425" mass="45434">MEKAPAETESATRSKRPVPTNERVSRKVQKTLNLALAPLSTQIGLMKATYTFLGRFEFGSLICAVSTSSNMLIIGRAIAGMGSAGTGNGALTILSASIPLEKRAYLLIILTLIGLVGQLGVVFSPLIGGALTEYTIWRWYFCLNLLIGAIAVAALLWVAVPKIKNEGPKRMNFVSLFRDLDLAGCLLFSPAMVMFLLTLEWEDRHTLEIVQLLSVSSADLLGVRGMAPTLSEVYMLPGILGRMVFGIMAGLAVTRLGYYLPWSVISTAIAAVGSGLISTFTEDTNTGTWIGYQIIGGLGRVSDITDTLGQPLVAVQNNLPASQIAVSMAFLKFCQNFGGSLMLSLLQNGFRYAPGVFADTVSSIGVSGIRTMIPQASVKGVIMAYVIAVQEVFYIVAGTAAAALVFSWELGWKSVQKAKNRPSKA</sequence>
<dbReference type="PROSITE" id="PS50850">
    <property type="entry name" value="MFS"/>
    <property type="match status" value="1"/>
</dbReference>
<evidence type="ECO:0000256" key="3">
    <source>
        <dbReference type="ARBA" id="ARBA00022692"/>
    </source>
</evidence>
<dbReference type="SUPFAM" id="SSF103473">
    <property type="entry name" value="MFS general substrate transporter"/>
    <property type="match status" value="1"/>
</dbReference>
<dbReference type="GO" id="GO:0005886">
    <property type="term" value="C:plasma membrane"/>
    <property type="evidence" value="ECO:0007669"/>
    <property type="project" value="TreeGrafter"/>
</dbReference>
<dbReference type="PANTHER" id="PTHR23501">
    <property type="entry name" value="MAJOR FACILITATOR SUPERFAMILY"/>
    <property type="match status" value="1"/>
</dbReference>
<evidence type="ECO:0000256" key="6">
    <source>
        <dbReference type="SAM" id="MobiDB-lite"/>
    </source>
</evidence>
<gene>
    <name evidence="9" type="ORF">TSTA_079770</name>
</gene>
<dbReference type="InParanoid" id="B8LWY9"/>
<dbReference type="OMA" id="VIMAYVI"/>
<evidence type="ECO:0000256" key="2">
    <source>
        <dbReference type="ARBA" id="ARBA00007520"/>
    </source>
</evidence>
<dbReference type="RefSeq" id="XP_002342009.1">
    <property type="nucleotide sequence ID" value="XM_002341968.1"/>
</dbReference>
<dbReference type="Gene3D" id="1.20.1720.10">
    <property type="entry name" value="Multidrug resistance protein D"/>
    <property type="match status" value="1"/>
</dbReference>
<keyword evidence="4 7" id="KW-1133">Transmembrane helix</keyword>
<feature type="transmembrane region" description="Helical" evidence="7">
    <location>
        <begin position="382"/>
        <end position="406"/>
    </location>
</feature>
<evidence type="ECO:0000256" key="4">
    <source>
        <dbReference type="ARBA" id="ARBA00022989"/>
    </source>
</evidence>
<proteinExistence type="inferred from homology"/>
<feature type="transmembrane region" description="Helical" evidence="7">
    <location>
        <begin position="234"/>
        <end position="253"/>
    </location>
</feature>
<accession>B8LWY9</accession>
<dbReference type="VEuPathDB" id="FungiDB:TSTA_079770"/>
<reference evidence="10" key="1">
    <citation type="journal article" date="2015" name="Genome Announc.">
        <title>Genome sequence of the AIDS-associated pathogen Penicillium marneffei (ATCC18224) and its near taxonomic relative Talaromyces stipitatus (ATCC10500).</title>
        <authorList>
            <person name="Nierman W.C."/>
            <person name="Fedorova-Abrams N.D."/>
            <person name="Andrianopoulos A."/>
        </authorList>
    </citation>
    <scope>NUCLEOTIDE SEQUENCE [LARGE SCALE GENOMIC DNA]</scope>
    <source>
        <strain evidence="10">ATCC 10500 / CBS 375.48 / QM 6759 / NRRL 1006</strain>
    </source>
</reference>
<dbReference type="EMBL" id="EQ962652">
    <property type="protein sequence ID" value="EED24622.1"/>
    <property type="molecule type" value="Genomic_DNA"/>
</dbReference>
<dbReference type="AlphaFoldDB" id="B8LWY9"/>
<keyword evidence="10" id="KW-1185">Reference proteome</keyword>
<dbReference type="InterPro" id="IPR020846">
    <property type="entry name" value="MFS_dom"/>
</dbReference>
<name>B8LWY9_TALSN</name>
<dbReference type="InterPro" id="IPR036259">
    <property type="entry name" value="MFS_trans_sf"/>
</dbReference>
<feature type="domain" description="Major facilitator superfamily (MFS) profile" evidence="8">
    <location>
        <begin position="1"/>
        <end position="415"/>
    </location>
</feature>
<feature type="transmembrane region" description="Helical" evidence="7">
    <location>
        <begin position="180"/>
        <end position="197"/>
    </location>
</feature>
<feature type="transmembrane region" description="Helical" evidence="7">
    <location>
        <begin position="73"/>
        <end position="94"/>
    </location>
</feature>
<dbReference type="Pfam" id="PF07690">
    <property type="entry name" value="MFS_1"/>
    <property type="match status" value="1"/>
</dbReference>
<evidence type="ECO:0000256" key="5">
    <source>
        <dbReference type="ARBA" id="ARBA00023136"/>
    </source>
</evidence>
<dbReference type="eggNOG" id="KOG0254">
    <property type="taxonomic scope" value="Eukaryota"/>
</dbReference>
<dbReference type="Proteomes" id="UP000001745">
    <property type="component" value="Unassembled WGS sequence"/>
</dbReference>
<dbReference type="GeneID" id="8108650"/>
<dbReference type="OrthoDB" id="4222343at2759"/>
<evidence type="ECO:0000313" key="9">
    <source>
        <dbReference type="EMBL" id="EED24622.1"/>
    </source>
</evidence>
<evidence type="ECO:0000313" key="10">
    <source>
        <dbReference type="Proteomes" id="UP000001745"/>
    </source>
</evidence>
<feature type="transmembrane region" description="Helical" evidence="7">
    <location>
        <begin position="137"/>
        <end position="160"/>
    </location>
</feature>
<comment type="subcellular location">
    <subcellularLocation>
        <location evidence="1">Membrane</location>
        <topology evidence="1">Multi-pass membrane protein</topology>
    </subcellularLocation>
</comment>
<feature type="transmembrane region" description="Helical" evidence="7">
    <location>
        <begin position="106"/>
        <end position="131"/>
    </location>
</feature>
<feature type="transmembrane region" description="Helical" evidence="7">
    <location>
        <begin position="259"/>
        <end position="280"/>
    </location>
</feature>
<dbReference type="HOGENOM" id="CLU_000960_22_1_1"/>
<dbReference type="InterPro" id="IPR011701">
    <property type="entry name" value="MFS"/>
</dbReference>
<dbReference type="PhylomeDB" id="B8LWY9"/>
<protein>
    <submittedName>
        <fullName evidence="9">Efflux pump antibiotic resistance protein, putative</fullName>
    </submittedName>
</protein>
<organism evidence="9 10">
    <name type="scientific">Talaromyces stipitatus (strain ATCC 10500 / CBS 375.48 / QM 6759 / NRRL 1006)</name>
    <name type="common">Penicillium stipitatum</name>
    <dbReference type="NCBI Taxonomy" id="441959"/>
    <lineage>
        <taxon>Eukaryota</taxon>
        <taxon>Fungi</taxon>
        <taxon>Dikarya</taxon>
        <taxon>Ascomycota</taxon>
        <taxon>Pezizomycotina</taxon>
        <taxon>Eurotiomycetes</taxon>
        <taxon>Eurotiomycetidae</taxon>
        <taxon>Eurotiales</taxon>
        <taxon>Trichocomaceae</taxon>
        <taxon>Talaromyces</taxon>
        <taxon>Talaromyces sect. Talaromyces</taxon>
    </lineage>
</organism>
<evidence type="ECO:0000256" key="7">
    <source>
        <dbReference type="SAM" id="Phobius"/>
    </source>
</evidence>
<evidence type="ECO:0000256" key="1">
    <source>
        <dbReference type="ARBA" id="ARBA00004141"/>
    </source>
</evidence>
<dbReference type="GO" id="GO:0022857">
    <property type="term" value="F:transmembrane transporter activity"/>
    <property type="evidence" value="ECO:0007669"/>
    <property type="project" value="InterPro"/>
</dbReference>
<dbReference type="PANTHER" id="PTHR23501:SF193">
    <property type="entry name" value="MULTIDRUG TRANSPORTER, PUTATIVE (AFU_ORTHOLOGUE AFUA_8G00940)-RELATED"/>
    <property type="match status" value="1"/>
</dbReference>